<dbReference type="PANTHER" id="PTHR30329:SF21">
    <property type="entry name" value="LIPOPROTEIN YIAD-RELATED"/>
    <property type="match status" value="1"/>
</dbReference>
<dbReference type="EMBL" id="FQVB01000005">
    <property type="protein sequence ID" value="SHE61957.1"/>
    <property type="molecule type" value="Genomic_DNA"/>
</dbReference>
<dbReference type="InterPro" id="IPR050330">
    <property type="entry name" value="Bact_OuterMem_StrucFunc"/>
</dbReference>
<dbReference type="RefSeq" id="WP_073036780.1">
    <property type="nucleotide sequence ID" value="NZ_FQVB01000005.1"/>
</dbReference>
<evidence type="ECO:0000256" key="2">
    <source>
        <dbReference type="ARBA" id="ARBA00008914"/>
    </source>
</evidence>
<dbReference type="Pfam" id="PF00691">
    <property type="entry name" value="OmpA"/>
    <property type="match status" value="1"/>
</dbReference>
<evidence type="ECO:0000256" key="4">
    <source>
        <dbReference type="ARBA" id="ARBA00022692"/>
    </source>
</evidence>
<evidence type="ECO:0000256" key="7">
    <source>
        <dbReference type="PROSITE-ProRule" id="PRU00473"/>
    </source>
</evidence>
<dbReference type="STRING" id="1121391.SAMN02745206_00599"/>
<dbReference type="AlphaFoldDB" id="A0A1M4UZ92"/>
<keyword evidence="5 9" id="KW-1133">Transmembrane helix</keyword>
<accession>A0A1M4UZ92</accession>
<evidence type="ECO:0000313" key="12">
    <source>
        <dbReference type="Proteomes" id="UP000184076"/>
    </source>
</evidence>
<keyword evidence="12" id="KW-1185">Reference proteome</keyword>
<keyword evidence="3" id="KW-1003">Cell membrane</keyword>
<protein>
    <submittedName>
        <fullName evidence="11">Chemotaxis protein MotB</fullName>
    </submittedName>
</protein>
<keyword evidence="4 9" id="KW-0812">Transmembrane</keyword>
<evidence type="ECO:0000256" key="8">
    <source>
        <dbReference type="SAM" id="MobiDB-lite"/>
    </source>
</evidence>
<dbReference type="PROSITE" id="PS51123">
    <property type="entry name" value="OMPA_2"/>
    <property type="match status" value="1"/>
</dbReference>
<evidence type="ECO:0000313" key="11">
    <source>
        <dbReference type="EMBL" id="SHE61957.1"/>
    </source>
</evidence>
<dbReference type="Proteomes" id="UP000184076">
    <property type="component" value="Unassembled WGS sequence"/>
</dbReference>
<dbReference type="GO" id="GO:0005886">
    <property type="term" value="C:plasma membrane"/>
    <property type="evidence" value="ECO:0007669"/>
    <property type="project" value="UniProtKB-SubCell"/>
</dbReference>
<evidence type="ECO:0000256" key="5">
    <source>
        <dbReference type="ARBA" id="ARBA00022989"/>
    </source>
</evidence>
<gene>
    <name evidence="11" type="ORF">SAMN02745206_00599</name>
</gene>
<name>A0A1M4UZ92_9BACT</name>
<evidence type="ECO:0000256" key="9">
    <source>
        <dbReference type="SAM" id="Phobius"/>
    </source>
</evidence>
<dbReference type="CDD" id="cd07185">
    <property type="entry name" value="OmpA_C-like"/>
    <property type="match status" value="1"/>
</dbReference>
<organism evidence="11 12">
    <name type="scientific">Desulfacinum infernum DSM 9756</name>
    <dbReference type="NCBI Taxonomy" id="1121391"/>
    <lineage>
        <taxon>Bacteria</taxon>
        <taxon>Pseudomonadati</taxon>
        <taxon>Thermodesulfobacteriota</taxon>
        <taxon>Syntrophobacteria</taxon>
        <taxon>Syntrophobacterales</taxon>
        <taxon>Syntrophobacteraceae</taxon>
        <taxon>Desulfacinum</taxon>
    </lineage>
</organism>
<reference evidence="12" key="1">
    <citation type="submission" date="2016-11" db="EMBL/GenBank/DDBJ databases">
        <authorList>
            <person name="Varghese N."/>
            <person name="Submissions S."/>
        </authorList>
    </citation>
    <scope>NUCLEOTIDE SEQUENCE [LARGE SCALE GENOMIC DNA]</scope>
    <source>
        <strain evidence="12">DSM 9756</strain>
    </source>
</reference>
<feature type="transmembrane region" description="Helical" evidence="9">
    <location>
        <begin position="25"/>
        <end position="48"/>
    </location>
</feature>
<evidence type="ECO:0000256" key="3">
    <source>
        <dbReference type="ARBA" id="ARBA00022475"/>
    </source>
</evidence>
<dbReference type="InterPro" id="IPR036737">
    <property type="entry name" value="OmpA-like_sf"/>
</dbReference>
<comment type="similarity">
    <text evidence="2">Belongs to the MotB family.</text>
</comment>
<feature type="region of interest" description="Disordered" evidence="8">
    <location>
        <begin position="277"/>
        <end position="297"/>
    </location>
</feature>
<comment type="subcellular location">
    <subcellularLocation>
        <location evidence="1">Cell membrane</location>
        <topology evidence="1">Single-pass membrane protein</topology>
    </subcellularLocation>
</comment>
<dbReference type="PANTHER" id="PTHR30329">
    <property type="entry name" value="STATOR ELEMENT OF FLAGELLAR MOTOR COMPLEX"/>
    <property type="match status" value="1"/>
</dbReference>
<dbReference type="InterPro" id="IPR006665">
    <property type="entry name" value="OmpA-like"/>
</dbReference>
<evidence type="ECO:0000259" key="10">
    <source>
        <dbReference type="PROSITE" id="PS51123"/>
    </source>
</evidence>
<dbReference type="Pfam" id="PF13677">
    <property type="entry name" value="MotB_plug"/>
    <property type="match status" value="1"/>
</dbReference>
<evidence type="ECO:0000256" key="6">
    <source>
        <dbReference type="ARBA" id="ARBA00023136"/>
    </source>
</evidence>
<sequence>MPNSNSSRKKKGSGGEEGPAADGWLTTYCDLCTLLLTFFVLLLSMSVLDEVRKKEVLNSLVGAFGFLPGGRTAIGAPKGMDISEFSSPMQKDEEFNFDLLREVTMKNQLEPEVEIIRKDDAVTIVLNQSLLFEPGSFTLTGSASNYLAQLSPYLRRQKREIEIRGHTDRYEEVGDPRWVDRSYEISAKRALAVYRKLQSLGVPVEKMSVHGFSFHRPLVDGVKFPHLRYRNQRVEIVMTYSRSLPATLLRADPKPAPYFNYKNFFFRLFPMDGNPGSPEGAVNRSSVPRSPGMKHHG</sequence>
<evidence type="ECO:0000256" key="1">
    <source>
        <dbReference type="ARBA" id="ARBA00004162"/>
    </source>
</evidence>
<dbReference type="Gene3D" id="3.30.1330.60">
    <property type="entry name" value="OmpA-like domain"/>
    <property type="match status" value="1"/>
</dbReference>
<dbReference type="SUPFAM" id="SSF103088">
    <property type="entry name" value="OmpA-like"/>
    <property type="match status" value="1"/>
</dbReference>
<feature type="domain" description="OmpA-like" evidence="10">
    <location>
        <begin position="119"/>
        <end position="242"/>
    </location>
</feature>
<keyword evidence="6 7" id="KW-0472">Membrane</keyword>
<dbReference type="InterPro" id="IPR025713">
    <property type="entry name" value="MotB-like_N_dom"/>
</dbReference>
<proteinExistence type="inferred from homology"/>